<proteinExistence type="predicted"/>
<dbReference type="Pfam" id="PF13403">
    <property type="entry name" value="Hint_2"/>
    <property type="match status" value="1"/>
</dbReference>
<dbReference type="AlphaFoldDB" id="A0A6C0KSL4"/>
<dbReference type="InterPro" id="IPR036844">
    <property type="entry name" value="Hint_dom_sf"/>
</dbReference>
<reference evidence="2" key="1">
    <citation type="journal article" date="2020" name="Nature">
        <title>Giant virus diversity and host interactions through global metagenomics.</title>
        <authorList>
            <person name="Schulz F."/>
            <person name="Roux S."/>
            <person name="Paez-Espino D."/>
            <person name="Jungbluth S."/>
            <person name="Walsh D.A."/>
            <person name="Denef V.J."/>
            <person name="McMahon K.D."/>
            <person name="Konstantinidis K.T."/>
            <person name="Eloe-Fadrosh E.A."/>
            <person name="Kyrpides N.C."/>
            <person name="Woyke T."/>
        </authorList>
    </citation>
    <scope>NUCLEOTIDE SEQUENCE</scope>
    <source>
        <strain evidence="2">GVMAG-S-3300013014-136</strain>
    </source>
</reference>
<dbReference type="EMBL" id="MN740965">
    <property type="protein sequence ID" value="QHU20253.1"/>
    <property type="molecule type" value="Genomic_DNA"/>
</dbReference>
<evidence type="ECO:0000259" key="1">
    <source>
        <dbReference type="Pfam" id="PF13403"/>
    </source>
</evidence>
<dbReference type="InterPro" id="IPR028992">
    <property type="entry name" value="Hedgehog/Intein_dom"/>
</dbReference>
<organism evidence="2">
    <name type="scientific">viral metagenome</name>
    <dbReference type="NCBI Taxonomy" id="1070528"/>
    <lineage>
        <taxon>unclassified sequences</taxon>
        <taxon>metagenomes</taxon>
        <taxon>organismal metagenomes</taxon>
    </lineage>
</organism>
<dbReference type="SUPFAM" id="SSF51294">
    <property type="entry name" value="Hedgehog/intein (Hint) domain"/>
    <property type="match status" value="1"/>
</dbReference>
<sequence length="487" mass="53526">MFYNADCTNPNSRWTNLSNDTSKTGLGEENWRSVSLAVDSNNNIYGLICSSDSETGIPVNGYYVYYNANLTTTSSWTNLSNDTGNTGLGNEVWSSVSLVVDSNNNVYGLICTFDANVYYNANLTTTSPWTNLSNDTGNTGLGDIYWSSVSLAVDSNNNVYGLICSYIPDFGILGNMYYNANLTTTSPWTNLSNDTGKTGLGNENWTSVSLAVDSNNNIYGLICSSDYYSALAGNVYYNANLTTTSPWTNLSNDTGKTGLGNEDWTSVSLAVDSNNNVYGLICTYEANVYYNSNLTTTSPWLTIPLTASNFWTSSLTVDTNSNVYGLIGTTNGIQFLFSDIINNPCFLSETQILTENNVYKKVKDITPNDKIISPFSTVPQKIKNIIKKETQNKSGTNMPLVIKASTLNEELPLHDVYLSGHHRVIISNGKNSYLGVQAFKLFNTFLTIEEAKDLTGEKELHYYHIELENSCQHLIASGLPVESYQSS</sequence>
<protein>
    <recommendedName>
        <fullName evidence="1">Hedgehog/Intein (Hint) domain-containing protein</fullName>
    </recommendedName>
</protein>
<feature type="domain" description="Hedgehog/Intein (Hint)" evidence="1">
    <location>
        <begin position="344"/>
        <end position="485"/>
    </location>
</feature>
<evidence type="ECO:0000313" key="2">
    <source>
        <dbReference type="EMBL" id="QHU20253.1"/>
    </source>
</evidence>
<name>A0A6C0KSL4_9ZZZZ</name>
<accession>A0A6C0KSL4</accession>